<dbReference type="Pfam" id="PF00797">
    <property type="entry name" value="Acetyltransf_2"/>
    <property type="match status" value="1"/>
</dbReference>
<proteinExistence type="inferred from homology"/>
<comment type="similarity">
    <text evidence="1 2">Belongs to the arylamine N-acetyltransferase family.</text>
</comment>
<dbReference type="InterPro" id="IPR038765">
    <property type="entry name" value="Papain-like_cys_pep_sf"/>
</dbReference>
<protein>
    <submittedName>
        <fullName evidence="3">N-hydroxyarylamine O-acetyltransferase</fullName>
    </submittedName>
</protein>
<sequence>MSALMPRTLTPAEQHAYCARIGLTRLPQPDAAGLLVVQRAHRLAIPFENLDIILGRGISLDPDHVFAKLVGARRGGYCFEQNQLFLRVLQTMGFVARPLLGRVWLMANGVTPGLTHTFNLVELDGAQWIADAGFGGFFTPPMRVADGGEAVAADGGRYRLVARDPAIEPGWMLQRAVGDNGWADQYSFTQAPAFPADLALSNHWTATSLPSRFTSNRIASLVTPDGLLTLNGRGLTERAGDTVVLELEIGSASAYRALLVERFGIVFDAATVDALGLF</sequence>
<dbReference type="GO" id="GO:0016407">
    <property type="term" value="F:acetyltransferase activity"/>
    <property type="evidence" value="ECO:0007669"/>
    <property type="project" value="InterPro"/>
</dbReference>
<dbReference type="SUPFAM" id="SSF54001">
    <property type="entry name" value="Cysteine proteinases"/>
    <property type="match status" value="1"/>
</dbReference>
<dbReference type="PANTHER" id="PTHR11786">
    <property type="entry name" value="N-HYDROXYARYLAMINE O-ACETYLTRANSFERASE"/>
    <property type="match status" value="1"/>
</dbReference>
<dbReference type="AlphaFoldDB" id="A0A239L0P1"/>
<accession>A0A239L0P1</accession>
<keyword evidence="4" id="KW-1185">Reference proteome</keyword>
<evidence type="ECO:0000313" key="4">
    <source>
        <dbReference type="Proteomes" id="UP000198281"/>
    </source>
</evidence>
<keyword evidence="3" id="KW-0808">Transferase</keyword>
<name>A0A239L0P1_9SPHN</name>
<gene>
    <name evidence="3" type="ORF">SAMN06295912_1722</name>
</gene>
<dbReference type="Gene3D" id="3.30.2140.10">
    <property type="entry name" value="Arylamine N-acetyltransferase"/>
    <property type="match status" value="1"/>
</dbReference>
<dbReference type="Gene3D" id="2.40.128.150">
    <property type="entry name" value="Cysteine proteinases"/>
    <property type="match status" value="1"/>
</dbReference>
<dbReference type="InterPro" id="IPR001447">
    <property type="entry name" value="Arylamine_N-AcTrfase"/>
</dbReference>
<dbReference type="Proteomes" id="UP000198281">
    <property type="component" value="Unassembled WGS sequence"/>
</dbReference>
<dbReference type="PANTHER" id="PTHR11786:SF0">
    <property type="entry name" value="ARYLAMINE N-ACETYLTRANSFERASE 4-RELATED"/>
    <property type="match status" value="1"/>
</dbReference>
<dbReference type="EMBL" id="FZOS01000072">
    <property type="protein sequence ID" value="SNT24126.1"/>
    <property type="molecule type" value="Genomic_DNA"/>
</dbReference>
<organism evidence="3 4">
    <name type="scientific">Edaphosphingomonas laterariae</name>
    <dbReference type="NCBI Taxonomy" id="861865"/>
    <lineage>
        <taxon>Bacteria</taxon>
        <taxon>Pseudomonadati</taxon>
        <taxon>Pseudomonadota</taxon>
        <taxon>Alphaproteobacteria</taxon>
        <taxon>Sphingomonadales</taxon>
        <taxon>Rhizorhabdaceae</taxon>
        <taxon>Edaphosphingomonas</taxon>
    </lineage>
</organism>
<dbReference type="PRINTS" id="PR01543">
    <property type="entry name" value="ANATRNSFRASE"/>
</dbReference>
<evidence type="ECO:0000313" key="3">
    <source>
        <dbReference type="EMBL" id="SNT24126.1"/>
    </source>
</evidence>
<evidence type="ECO:0000256" key="1">
    <source>
        <dbReference type="ARBA" id="ARBA00006547"/>
    </source>
</evidence>
<evidence type="ECO:0000256" key="2">
    <source>
        <dbReference type="RuleBase" id="RU003452"/>
    </source>
</evidence>
<reference evidence="4" key="1">
    <citation type="submission" date="2017-06" db="EMBL/GenBank/DDBJ databases">
        <authorList>
            <person name="Varghese N."/>
            <person name="Submissions S."/>
        </authorList>
    </citation>
    <scope>NUCLEOTIDE SEQUENCE [LARGE SCALE GENOMIC DNA]</scope>
    <source>
        <strain evidence="4">LNB2</strain>
    </source>
</reference>